<organism evidence="17 19">
    <name type="scientific">Schizosaccharomyces japonicus (strain yFS275 / FY16936)</name>
    <name type="common">Fission yeast</name>
    <dbReference type="NCBI Taxonomy" id="402676"/>
    <lineage>
        <taxon>Eukaryota</taxon>
        <taxon>Fungi</taxon>
        <taxon>Dikarya</taxon>
        <taxon>Ascomycota</taxon>
        <taxon>Taphrinomycotina</taxon>
        <taxon>Schizosaccharomycetes</taxon>
        <taxon>Schizosaccharomycetales</taxon>
        <taxon>Schizosaccharomycetaceae</taxon>
        <taxon>Schizosaccharomyces</taxon>
    </lineage>
</organism>
<dbReference type="SUPFAM" id="SSF52540">
    <property type="entry name" value="P-loop containing nucleoside triphosphate hydrolases"/>
    <property type="match status" value="1"/>
</dbReference>
<dbReference type="eggNOG" id="KOG0922">
    <property type="taxonomic scope" value="Eukaryota"/>
</dbReference>
<dbReference type="Pfam" id="PF04408">
    <property type="entry name" value="WHD_HA2"/>
    <property type="match status" value="1"/>
</dbReference>
<dbReference type="InterPro" id="IPR001650">
    <property type="entry name" value="Helicase_C-like"/>
</dbReference>
<dbReference type="VEuPathDB" id="FungiDB:SJAG_01152"/>
<keyword evidence="3" id="KW-0507">mRNA processing</keyword>
<comment type="similarity">
    <text evidence="10">Belongs to the DEAD box helicase family. DEAH subfamily. PRP16 sub-subfamily.</text>
</comment>
<feature type="compositionally biased region" description="Basic and acidic residues" evidence="14">
    <location>
        <begin position="191"/>
        <end position="211"/>
    </location>
</feature>
<dbReference type="GO" id="GO:0034458">
    <property type="term" value="F:3'-5' RNA helicase activity"/>
    <property type="evidence" value="ECO:0000318"/>
    <property type="project" value="GO_Central"/>
</dbReference>
<evidence type="ECO:0000256" key="2">
    <source>
        <dbReference type="ARBA" id="ARBA00012552"/>
    </source>
</evidence>
<evidence type="ECO:0000256" key="13">
    <source>
        <dbReference type="SAM" id="Coils"/>
    </source>
</evidence>
<keyword evidence="4" id="KW-0547">Nucleotide-binding</keyword>
<dbReference type="PANTHER" id="PTHR18934">
    <property type="entry name" value="ATP-DEPENDENT RNA HELICASE"/>
    <property type="match status" value="1"/>
</dbReference>
<evidence type="ECO:0000256" key="5">
    <source>
        <dbReference type="ARBA" id="ARBA00022801"/>
    </source>
</evidence>
<feature type="domain" description="Helicase C-terminal" evidence="16">
    <location>
        <begin position="689"/>
        <end position="864"/>
    </location>
</feature>
<dbReference type="Gene3D" id="3.40.50.300">
    <property type="entry name" value="P-loop containing nucleotide triphosphate hydrolases"/>
    <property type="match status" value="2"/>
</dbReference>
<evidence type="ECO:0000256" key="7">
    <source>
        <dbReference type="ARBA" id="ARBA00022840"/>
    </source>
</evidence>
<dbReference type="GO" id="GO:0071007">
    <property type="term" value="C:U2-type catalytic step 2 spliceosome"/>
    <property type="evidence" value="ECO:0007669"/>
    <property type="project" value="EnsemblFungi"/>
</dbReference>
<dbReference type="Pfam" id="PF00271">
    <property type="entry name" value="Helicase_C"/>
    <property type="match status" value="1"/>
</dbReference>
<name>B6JZW3_SCHJY</name>
<keyword evidence="5" id="KW-0378">Hydrolase</keyword>
<feature type="compositionally biased region" description="Polar residues" evidence="14">
    <location>
        <begin position="137"/>
        <end position="156"/>
    </location>
</feature>
<dbReference type="Pfam" id="PF00270">
    <property type="entry name" value="DEAD"/>
    <property type="match status" value="1"/>
</dbReference>
<dbReference type="SMART" id="SM00487">
    <property type="entry name" value="DEXDc"/>
    <property type="match status" value="1"/>
</dbReference>
<dbReference type="GO" id="GO:0040031">
    <property type="term" value="P:snRNA modification"/>
    <property type="evidence" value="ECO:0007669"/>
    <property type="project" value="EnsemblFungi"/>
</dbReference>
<keyword evidence="7" id="KW-0067">ATP-binding</keyword>
<dbReference type="GO" id="GO:0000386">
    <property type="term" value="F:second spliceosomal transesterification activity"/>
    <property type="evidence" value="ECO:0007669"/>
    <property type="project" value="EnsemblFungi"/>
</dbReference>
<keyword evidence="19" id="KW-1185">Reference proteome</keyword>
<keyword evidence="8" id="KW-0508">mRNA splicing</keyword>
<evidence type="ECO:0000313" key="17">
    <source>
        <dbReference type="EMBL" id="EEB06113.1"/>
    </source>
</evidence>
<dbReference type="EC" id="3.6.4.13" evidence="2"/>
<dbReference type="OMA" id="VDVMFHR"/>
<proteinExistence type="inferred from homology"/>
<dbReference type="GO" id="GO:0005681">
    <property type="term" value="C:spliceosomal complex"/>
    <property type="evidence" value="ECO:0000318"/>
    <property type="project" value="GO_Central"/>
</dbReference>
<dbReference type="RefSeq" id="XP_002172406.1">
    <property type="nucleotide sequence ID" value="XM_002172370.2"/>
</dbReference>
<dbReference type="GO" id="GO:0016787">
    <property type="term" value="F:hydrolase activity"/>
    <property type="evidence" value="ECO:0007669"/>
    <property type="project" value="UniProtKB-KW"/>
</dbReference>
<dbReference type="Gene3D" id="1.20.120.1080">
    <property type="match status" value="1"/>
</dbReference>
<dbReference type="PANTHER" id="PTHR18934:SF91">
    <property type="entry name" value="PRE-MRNA-SPLICING FACTOR ATP-DEPENDENT RNA HELICASE PRP16"/>
    <property type="match status" value="1"/>
</dbReference>
<dbReference type="SMART" id="SM00490">
    <property type="entry name" value="HELICc"/>
    <property type="match status" value="1"/>
</dbReference>
<evidence type="ECO:0000256" key="6">
    <source>
        <dbReference type="ARBA" id="ARBA00022806"/>
    </source>
</evidence>
<dbReference type="Pfam" id="PF07717">
    <property type="entry name" value="OB_NTP_bind"/>
    <property type="match status" value="1"/>
</dbReference>
<evidence type="ECO:0000256" key="14">
    <source>
        <dbReference type="SAM" id="MobiDB-lite"/>
    </source>
</evidence>
<dbReference type="FunFam" id="1.20.120.1080:FF:000018">
    <property type="entry name" value="Pre-mRNA-splicing factor ATP-dependent RNA helicase prp16"/>
    <property type="match status" value="1"/>
</dbReference>
<evidence type="ECO:0000256" key="4">
    <source>
        <dbReference type="ARBA" id="ARBA00022741"/>
    </source>
</evidence>
<dbReference type="InterPro" id="IPR014001">
    <property type="entry name" value="Helicase_ATP-bd"/>
</dbReference>
<dbReference type="CDD" id="cd18791">
    <property type="entry name" value="SF2_C_RHA"/>
    <property type="match status" value="1"/>
</dbReference>
<keyword evidence="6 17" id="KW-0347">Helicase</keyword>
<dbReference type="GO" id="GO:0000350">
    <property type="term" value="P:generation of catalytic spliceosome for second transesterification step"/>
    <property type="evidence" value="ECO:0007669"/>
    <property type="project" value="EnsemblFungi"/>
</dbReference>
<comment type="subcellular location">
    <subcellularLocation>
        <location evidence="1">Nucleus</location>
    </subcellularLocation>
</comment>
<evidence type="ECO:0000256" key="11">
    <source>
        <dbReference type="ARBA" id="ARBA00047984"/>
    </source>
</evidence>
<evidence type="ECO:0000313" key="19">
    <source>
        <dbReference type="Proteomes" id="UP000001744"/>
    </source>
</evidence>
<evidence type="ECO:0000256" key="9">
    <source>
        <dbReference type="ARBA" id="ARBA00023242"/>
    </source>
</evidence>
<dbReference type="OrthoDB" id="10253254at2759"/>
<sequence>MSSSFHKIIEKLSASSVDPKLAPNLAERVVAIAQKSPNQTVFSTLIRSFGRFDDTVSADIYELAKSESASSKSSGSVTPVTSNADVLENKPVYQKAGLIIPPNASKTLATRPESLGLQSLARQKKASSSPVRHSLSSDENGYSNKRSHGGTTSIDPNTERVEFKKPKPAPDHHSSVQNPRTANALPVGHGLSEKAREKYETYREQRRRMDEGVSWENGSRHDRTNSRASSARPSRFNRSTRNRYPPTRHSGYWDERAVEYPEEDTEPPRDRARWEMEQSRLDRDWYMNSETNNLFGDESHNPFAEFETDLDREREDLLRLQQKKKMSMRSVERARENNLWETNRMVTSGITKLSDVSMELDTNEERRVHLLVHELRPHFLDGQEFTLQQQNTITAVRDPQSDLAVVSKKGSALVRERREFKERQKAATAATALAGTALGNVMGVREKEPSENMEKHMKKTPEPSRARKNHDDLPSKKELPIARVKSLREQRELLPAFAVREQLLSIIRDNQVTVVVGETGSGKTTQLAQFLYEDGQGKLGMIGCTQPRRVAAMSVAKRVSEEMGVQLGTLVGYSIRFEDVTSPQTIIKYMTDGVLLRESLVQNDLDRYSVIIMDEAHERSLNTDILMGLLRTILSRRRDLKLIVTSATMNAQRFSEFFGGAPQFTIPGRTYPVDVLFSKAPCSDYVEAAVRQVLQIHVSQPAGDILVFMTGQEDIEVTCDVIKERLAQLTDAAPLSVLPIYSQMPADLQTKIFDAAEPGVRKVVVATNIAETSLTVDGISYVVDTGFCKLKMYNAKMGIDTLQITPISQANANQRSGRAGRTGPGVAYRLYTESAFVREMFQTTLPEIQRTNLSNTVLLLKSLGVKNIMDFDFMDRPPAATLTTSSYELWTLGALDNFGNLTALGSKMANFPMDPSLAKLLIIAAEYGCSNEVLTIVSMLSVPSVFYRPKERLEESDAAREKFHVPESDHLTLLNIYLQWERNHCSVAWCTKHFLHSRSLSRARSIRDQLLDIMKFQKLPIVSCKSDWDVIRKVLCSAYFNQAATAKGIGEYVHLRTGMPCHLHATSSLYGLGYLPDYVIYHELVLTSKEYMNVVTSVDPYWLAEFGGAFYTLKERVKKGSKIVDTVYSKKTELEDQIENDRLKEEEEKERARLQVKAKPRSRVVRAKPARRIHGF</sequence>
<evidence type="ECO:0000256" key="12">
    <source>
        <dbReference type="ARBA" id="ARBA00070009"/>
    </source>
</evidence>
<dbReference type="FunFam" id="3.40.50.300:FF:000007">
    <property type="entry name" value="Pre-mRNA-splicing factor ATP-dependent RNA helicase"/>
    <property type="match status" value="1"/>
</dbReference>
<dbReference type="HOGENOM" id="CLU_001832_6_1_1"/>
<evidence type="ECO:0000256" key="8">
    <source>
        <dbReference type="ARBA" id="ARBA00023187"/>
    </source>
</evidence>
<dbReference type="JaponicusDB" id="SJAG_01152">
    <property type="gene designation" value="prp16"/>
</dbReference>
<keyword evidence="9" id="KW-0539">Nucleus</keyword>
<keyword evidence="13" id="KW-0175">Coiled coil</keyword>
<protein>
    <recommendedName>
        <fullName evidence="12">Pre-mRNA-splicing factor ATP-dependent RNA helicase PRP16</fullName>
        <ecNumber evidence="2">3.6.4.13</ecNumber>
    </recommendedName>
</protein>
<dbReference type="Pfam" id="PF21010">
    <property type="entry name" value="HA2_C"/>
    <property type="match status" value="1"/>
</dbReference>
<evidence type="ECO:0000259" key="15">
    <source>
        <dbReference type="PROSITE" id="PS51192"/>
    </source>
</evidence>
<dbReference type="EMBL" id="KE651168">
    <property type="protein sequence ID" value="EEB06113.1"/>
    <property type="molecule type" value="Genomic_DNA"/>
</dbReference>
<feature type="domain" description="Helicase ATP-binding" evidence="15">
    <location>
        <begin position="504"/>
        <end position="667"/>
    </location>
</feature>
<dbReference type="FunFam" id="3.40.50.300:FF:000615">
    <property type="entry name" value="pre-mRNA-splicing factor ATP-dependent RNA helicase DEAH7"/>
    <property type="match status" value="1"/>
</dbReference>
<accession>B6JZW3</accession>
<dbReference type="PROSITE" id="PS51194">
    <property type="entry name" value="HELICASE_CTER"/>
    <property type="match status" value="1"/>
</dbReference>
<dbReference type="GO" id="GO:0003723">
    <property type="term" value="F:RNA binding"/>
    <property type="evidence" value="ECO:0000318"/>
    <property type="project" value="GO_Central"/>
</dbReference>
<gene>
    <name evidence="18" type="primary">prp16</name>
    <name evidence="17" type="ORF">SJAG_01152</name>
</gene>
<evidence type="ECO:0000256" key="10">
    <source>
        <dbReference type="ARBA" id="ARBA00038040"/>
    </source>
</evidence>
<dbReference type="STRING" id="402676.B6JZW3"/>
<feature type="region of interest" description="Disordered" evidence="14">
    <location>
        <begin position="119"/>
        <end position="272"/>
    </location>
</feature>
<dbReference type="InterPro" id="IPR011709">
    <property type="entry name" value="DEAD-box_helicase_OB_fold"/>
</dbReference>
<evidence type="ECO:0000256" key="1">
    <source>
        <dbReference type="ARBA" id="ARBA00004123"/>
    </source>
</evidence>
<dbReference type="eggNOG" id="KOG0924">
    <property type="taxonomic scope" value="Eukaryota"/>
</dbReference>
<dbReference type="InterPro" id="IPR002464">
    <property type="entry name" value="DNA/RNA_helicase_DEAH_CS"/>
</dbReference>
<evidence type="ECO:0000313" key="18">
    <source>
        <dbReference type="JaponicusDB" id="SJAG_01152"/>
    </source>
</evidence>
<dbReference type="AlphaFoldDB" id="B6JZW3"/>
<dbReference type="InterPro" id="IPR011545">
    <property type="entry name" value="DEAD/DEAH_box_helicase_dom"/>
</dbReference>
<dbReference type="InterPro" id="IPR048333">
    <property type="entry name" value="HA2_WH"/>
</dbReference>
<evidence type="ECO:0000256" key="3">
    <source>
        <dbReference type="ARBA" id="ARBA00022664"/>
    </source>
</evidence>
<feature type="coiled-coil region" evidence="13">
    <location>
        <begin position="303"/>
        <end position="337"/>
    </location>
</feature>
<dbReference type="GO" id="GO:0000378">
    <property type="term" value="P:RNA exon ligation"/>
    <property type="evidence" value="ECO:0007669"/>
    <property type="project" value="EnsemblFungi"/>
</dbReference>
<reference evidence="17 19" key="1">
    <citation type="journal article" date="2011" name="Science">
        <title>Comparative functional genomics of the fission yeasts.</title>
        <authorList>
            <person name="Rhind N."/>
            <person name="Chen Z."/>
            <person name="Yassour M."/>
            <person name="Thompson D.A."/>
            <person name="Haas B.J."/>
            <person name="Habib N."/>
            <person name="Wapinski I."/>
            <person name="Roy S."/>
            <person name="Lin M.F."/>
            <person name="Heiman D.I."/>
            <person name="Young S.K."/>
            <person name="Furuya K."/>
            <person name="Guo Y."/>
            <person name="Pidoux A."/>
            <person name="Chen H.M."/>
            <person name="Robbertse B."/>
            <person name="Goldberg J.M."/>
            <person name="Aoki K."/>
            <person name="Bayne E.H."/>
            <person name="Berlin A.M."/>
            <person name="Desjardins C.A."/>
            <person name="Dobbs E."/>
            <person name="Dukaj L."/>
            <person name="Fan L."/>
            <person name="FitzGerald M.G."/>
            <person name="French C."/>
            <person name="Gujja S."/>
            <person name="Hansen K."/>
            <person name="Keifenheim D."/>
            <person name="Levin J.Z."/>
            <person name="Mosher R.A."/>
            <person name="Mueller C.A."/>
            <person name="Pfiffner J."/>
            <person name="Priest M."/>
            <person name="Russ C."/>
            <person name="Smialowska A."/>
            <person name="Swoboda P."/>
            <person name="Sykes S.M."/>
            <person name="Vaughn M."/>
            <person name="Vengrova S."/>
            <person name="Yoder R."/>
            <person name="Zeng Q."/>
            <person name="Allshire R."/>
            <person name="Baulcombe D."/>
            <person name="Birren B.W."/>
            <person name="Brown W."/>
            <person name="Ekwall K."/>
            <person name="Kellis M."/>
            <person name="Leatherwood J."/>
            <person name="Levin H."/>
            <person name="Margalit H."/>
            <person name="Martienssen R."/>
            <person name="Nieduszynski C.A."/>
            <person name="Spatafora J.W."/>
            <person name="Friedman N."/>
            <person name="Dalgaard J.Z."/>
            <person name="Baumann P."/>
            <person name="Niki H."/>
            <person name="Regev A."/>
            <person name="Nusbaum C."/>
        </authorList>
    </citation>
    <scope>NUCLEOTIDE SEQUENCE [LARGE SCALE GENOMIC DNA]</scope>
    <source>
        <strain evidence="19">yFS275 / FY16936</strain>
    </source>
</reference>
<dbReference type="PROSITE" id="PS51192">
    <property type="entry name" value="HELICASE_ATP_BIND_1"/>
    <property type="match status" value="1"/>
</dbReference>
<feature type="compositionally biased region" description="Polar residues" evidence="14">
    <location>
        <begin position="119"/>
        <end position="131"/>
    </location>
</feature>
<dbReference type="Proteomes" id="UP000001744">
    <property type="component" value="Unassembled WGS sequence"/>
</dbReference>
<feature type="region of interest" description="Disordered" evidence="14">
    <location>
        <begin position="446"/>
        <end position="475"/>
    </location>
</feature>
<dbReference type="InterPro" id="IPR027417">
    <property type="entry name" value="P-loop_NTPase"/>
</dbReference>
<feature type="compositionally biased region" description="Basic and acidic residues" evidence="14">
    <location>
        <begin position="157"/>
        <end position="174"/>
    </location>
</feature>
<evidence type="ECO:0000259" key="16">
    <source>
        <dbReference type="PROSITE" id="PS51194"/>
    </source>
</evidence>
<dbReference type="PROSITE" id="PS00690">
    <property type="entry name" value="DEAH_ATP_HELICASE"/>
    <property type="match status" value="1"/>
</dbReference>
<dbReference type="GeneID" id="7047410"/>
<dbReference type="GO" id="GO:0005524">
    <property type="term" value="F:ATP binding"/>
    <property type="evidence" value="ECO:0007669"/>
    <property type="project" value="UniProtKB-KW"/>
</dbReference>
<dbReference type="SMART" id="SM00847">
    <property type="entry name" value="HA2"/>
    <property type="match status" value="1"/>
</dbReference>
<dbReference type="GO" id="GO:0000398">
    <property type="term" value="P:mRNA splicing, via spliceosome"/>
    <property type="evidence" value="ECO:0000318"/>
    <property type="project" value="GO_Central"/>
</dbReference>
<dbReference type="InterPro" id="IPR007502">
    <property type="entry name" value="Helicase-assoc_dom"/>
</dbReference>
<comment type="catalytic activity">
    <reaction evidence="11">
        <text>ATP + H2O = ADP + phosphate + H(+)</text>
        <dbReference type="Rhea" id="RHEA:13065"/>
        <dbReference type="ChEBI" id="CHEBI:15377"/>
        <dbReference type="ChEBI" id="CHEBI:15378"/>
        <dbReference type="ChEBI" id="CHEBI:30616"/>
        <dbReference type="ChEBI" id="CHEBI:43474"/>
        <dbReference type="ChEBI" id="CHEBI:456216"/>
        <dbReference type="EC" id="3.6.4.13"/>
    </reaction>
</comment>
<feature type="compositionally biased region" description="Polar residues" evidence="14">
    <location>
        <begin position="226"/>
        <end position="239"/>
    </location>
</feature>